<dbReference type="InterPro" id="IPR021881">
    <property type="entry name" value="NACK_C"/>
</dbReference>
<evidence type="ECO:0000256" key="2">
    <source>
        <dbReference type="ARBA" id="ARBA00022701"/>
    </source>
</evidence>
<dbReference type="AlphaFoldDB" id="A0A4U6TVT6"/>
<evidence type="ECO:0000256" key="10">
    <source>
        <dbReference type="SAM" id="MobiDB-lite"/>
    </source>
</evidence>
<keyword evidence="5 9" id="KW-0175">Coiled coil</keyword>
<dbReference type="PANTHER" id="PTHR47968:SF18">
    <property type="entry name" value="KINESIN-LIKE PROTEIN KIN-7F"/>
    <property type="match status" value="1"/>
</dbReference>
<dbReference type="PANTHER" id="PTHR47968">
    <property type="entry name" value="CENTROMERE PROTEIN E"/>
    <property type="match status" value="1"/>
</dbReference>
<dbReference type="Pfam" id="PF00225">
    <property type="entry name" value="Kinesin"/>
    <property type="match status" value="1"/>
</dbReference>
<keyword evidence="2 8" id="KW-0493">Microtubule</keyword>
<accession>A0A4U6TVT6</accession>
<evidence type="ECO:0000256" key="7">
    <source>
        <dbReference type="PROSITE-ProRule" id="PRU00283"/>
    </source>
</evidence>
<dbReference type="PROSITE" id="PS00411">
    <property type="entry name" value="KINESIN_MOTOR_1"/>
    <property type="match status" value="1"/>
</dbReference>
<feature type="coiled-coil region" evidence="9">
    <location>
        <begin position="365"/>
        <end position="433"/>
    </location>
</feature>
<evidence type="ECO:0000256" key="8">
    <source>
        <dbReference type="RuleBase" id="RU000394"/>
    </source>
</evidence>
<dbReference type="GO" id="GO:0007018">
    <property type="term" value="P:microtubule-based movement"/>
    <property type="evidence" value="ECO:0007669"/>
    <property type="project" value="EnsemblPlants"/>
</dbReference>
<protein>
    <recommendedName>
        <fullName evidence="8">Kinesin-like protein</fullName>
    </recommendedName>
</protein>
<comment type="similarity">
    <text evidence="1">Belongs to the TRAFAC class myosin-kinesin ATPase superfamily. Kinesin family. KIN-7 subfamily.</text>
</comment>
<feature type="domain" description="Kinesin motor" evidence="11">
    <location>
        <begin position="34"/>
        <end position="356"/>
    </location>
</feature>
<dbReference type="Gene3D" id="3.40.850.10">
    <property type="entry name" value="Kinesin motor domain"/>
    <property type="match status" value="1"/>
</dbReference>
<feature type="binding site" evidence="7">
    <location>
        <begin position="120"/>
        <end position="127"/>
    </location>
    <ligand>
        <name>ATP</name>
        <dbReference type="ChEBI" id="CHEBI:30616"/>
    </ligand>
</feature>
<dbReference type="FunFam" id="3.40.850.10:FF:000016">
    <property type="entry name" value="Kinesin-like protein"/>
    <property type="match status" value="1"/>
</dbReference>
<dbReference type="InterPro" id="IPR036961">
    <property type="entry name" value="Kinesin_motor_dom_sf"/>
</dbReference>
<evidence type="ECO:0000256" key="1">
    <source>
        <dbReference type="ARBA" id="ARBA00007310"/>
    </source>
</evidence>
<dbReference type="Pfam" id="PF11995">
    <property type="entry name" value="DUF3490"/>
    <property type="match status" value="1"/>
</dbReference>
<feature type="region of interest" description="Disordered" evidence="10">
    <location>
        <begin position="562"/>
        <end position="583"/>
    </location>
</feature>
<dbReference type="OMA" id="GRPQNCQ"/>
<keyword evidence="6 7" id="KW-0505">Motor protein</keyword>
<dbReference type="SMART" id="SM00129">
    <property type="entry name" value="KISc"/>
    <property type="match status" value="1"/>
</dbReference>
<dbReference type="EMBL" id="CM016558">
    <property type="protein sequence ID" value="TKW05684.1"/>
    <property type="molecule type" value="Genomic_DNA"/>
</dbReference>
<evidence type="ECO:0000256" key="3">
    <source>
        <dbReference type="ARBA" id="ARBA00022741"/>
    </source>
</evidence>
<dbReference type="CDD" id="cd01374">
    <property type="entry name" value="KISc_CENP_E"/>
    <property type="match status" value="1"/>
</dbReference>
<dbReference type="InterPro" id="IPR027417">
    <property type="entry name" value="P-loop_NTPase"/>
</dbReference>
<keyword evidence="13" id="KW-1185">Reference proteome</keyword>
<dbReference type="GO" id="GO:0016887">
    <property type="term" value="F:ATP hydrolysis activity"/>
    <property type="evidence" value="ECO:0007669"/>
    <property type="project" value="EnsemblPlants"/>
</dbReference>
<evidence type="ECO:0000256" key="9">
    <source>
        <dbReference type="SAM" id="Coils"/>
    </source>
</evidence>
<keyword evidence="3 7" id="KW-0547">Nucleotide-binding</keyword>
<dbReference type="GO" id="GO:0005524">
    <property type="term" value="F:ATP binding"/>
    <property type="evidence" value="ECO:0007669"/>
    <property type="project" value="UniProtKB-UniRule"/>
</dbReference>
<evidence type="ECO:0000256" key="5">
    <source>
        <dbReference type="ARBA" id="ARBA00023054"/>
    </source>
</evidence>
<dbReference type="Proteomes" id="UP000298652">
    <property type="component" value="Chromosome 7"/>
</dbReference>
<evidence type="ECO:0000256" key="4">
    <source>
        <dbReference type="ARBA" id="ARBA00022840"/>
    </source>
</evidence>
<dbReference type="InterPro" id="IPR027640">
    <property type="entry name" value="Kinesin-like_fam"/>
</dbReference>
<dbReference type="GO" id="GO:0003777">
    <property type="term" value="F:microtubule motor activity"/>
    <property type="evidence" value="ECO:0007669"/>
    <property type="project" value="EnsemblPlants"/>
</dbReference>
<proteinExistence type="inferred from homology"/>
<evidence type="ECO:0000313" key="12">
    <source>
        <dbReference type="EMBL" id="TKW05684.1"/>
    </source>
</evidence>
<name>A0A4U6TVT6_SETVI</name>
<sequence>MGAIGGDAPVQWDKVDGAEVANGGGGGGAGRLEKILVSVRLRPLSDKEIARGDPAEWECINDTTIISRSTFPDRPTAPTAYSFDRVFRTDCNTKEVYNEGAKAVALSVVSGINSSVFAYGQTSSGKTYTMNGITEYTAADIYDYIAKHEERAFVLKFSAIEIYNEVVRDLLSAESTSLRLWDDAEKGTYVENLTEVVLRDSDHLKELISVCEAQRRTGETYLNENSSRSHQILKLTIESSAREFLGKDKSTTLVASVNFVDLAGSERASQALSAGTRLKEGCHINRSLLTLGTVIRKLSKVRNGHIPYRDSKLTRILQPSLGGNARTAIICTMSPARSHMEQSRNTLLFASCAKEVVTNAQVNVVMSDKALVKQLQKELARLESELRCPASYSGLEALVKEKDSQIRKMEKEIKELKSQRDLAQSRLQDLLQVVGDNHGSKHPVASGRNFTFDVPQPCEDEQSTTSEVVSSGQNFRFQGRQIAQRDYRPQQSENNAQFATSLSYSVCSPPFSGMPPTNGRDDNSQISNEDSEDLCKEVRCIETNETEENECLESLAVGSNSLQDSNVGSSMHGNNDPNPSVYSRQNDVSPITLEQHLENVKKPFANLVMDLGSSTRNSSSSRVIGRSRSCRSLMGSTLFEDLEKEDCTPPSRSFMDHPGRPEGCQRRVSALNYDAESETLSRAGSMLSEITTARDGLKPNGSVAGDTEFAGIGEFVAELKEMAQVQYQKQRGDQAENGELAEGTIRSVGLDPIMDALQSPSRWPLEFEKKQQEIIDLWHGCNVSLVHRTYFFLLFKGDPADAIYMEVELRRLSFLKDTYSNGSMGRNVVAGSLNTSLVSSAKKLQREREMLCRQMQKRLTIQERESMYTKWGISLSSKRRRLQVARRLWTETKDLEHVRESASLVARLIGLLEPGKALREMFGLSFAPQQFTRRSHNSWRYGRSLD</sequence>
<evidence type="ECO:0000259" key="11">
    <source>
        <dbReference type="PROSITE" id="PS50067"/>
    </source>
</evidence>
<reference evidence="12" key="1">
    <citation type="submission" date="2019-03" db="EMBL/GenBank/DDBJ databases">
        <title>WGS assembly of Setaria viridis.</title>
        <authorList>
            <person name="Huang P."/>
            <person name="Jenkins J."/>
            <person name="Grimwood J."/>
            <person name="Barry K."/>
            <person name="Healey A."/>
            <person name="Mamidi S."/>
            <person name="Sreedasyam A."/>
            <person name="Shu S."/>
            <person name="Feldman M."/>
            <person name="Wu J."/>
            <person name="Yu Y."/>
            <person name="Chen C."/>
            <person name="Johnson J."/>
            <person name="Rokhsar D."/>
            <person name="Baxter I."/>
            <person name="Schmutz J."/>
            <person name="Brutnell T."/>
            <person name="Kellogg E."/>
        </authorList>
    </citation>
    <scope>NUCLEOTIDE SEQUENCE [LARGE SCALE GENOMIC DNA]</scope>
</reference>
<evidence type="ECO:0000313" key="13">
    <source>
        <dbReference type="Proteomes" id="UP000298652"/>
    </source>
</evidence>
<dbReference type="InterPro" id="IPR001752">
    <property type="entry name" value="Kinesin_motor_dom"/>
</dbReference>
<organism evidence="12 13">
    <name type="scientific">Setaria viridis</name>
    <name type="common">Green bristlegrass</name>
    <name type="synonym">Setaria italica subsp. viridis</name>
    <dbReference type="NCBI Taxonomy" id="4556"/>
    <lineage>
        <taxon>Eukaryota</taxon>
        <taxon>Viridiplantae</taxon>
        <taxon>Streptophyta</taxon>
        <taxon>Embryophyta</taxon>
        <taxon>Tracheophyta</taxon>
        <taxon>Spermatophyta</taxon>
        <taxon>Magnoliopsida</taxon>
        <taxon>Liliopsida</taxon>
        <taxon>Poales</taxon>
        <taxon>Poaceae</taxon>
        <taxon>PACMAD clade</taxon>
        <taxon>Panicoideae</taxon>
        <taxon>Panicodae</taxon>
        <taxon>Paniceae</taxon>
        <taxon>Cenchrinae</taxon>
        <taxon>Setaria</taxon>
    </lineage>
</organism>
<dbReference type="SUPFAM" id="SSF52540">
    <property type="entry name" value="P-loop containing nucleoside triphosphate hydrolases"/>
    <property type="match status" value="1"/>
</dbReference>
<dbReference type="PRINTS" id="PR00380">
    <property type="entry name" value="KINESINHEAVY"/>
</dbReference>
<dbReference type="InterPro" id="IPR019821">
    <property type="entry name" value="Kinesin_motor_CS"/>
</dbReference>
<gene>
    <name evidence="12" type="ORF">SEVIR_7G192900v2</name>
</gene>
<evidence type="ECO:0000256" key="6">
    <source>
        <dbReference type="ARBA" id="ARBA00023175"/>
    </source>
</evidence>
<dbReference type="GO" id="GO:0008017">
    <property type="term" value="F:microtubule binding"/>
    <property type="evidence" value="ECO:0007669"/>
    <property type="project" value="InterPro"/>
</dbReference>
<keyword evidence="4 7" id="KW-0067">ATP-binding</keyword>
<dbReference type="GO" id="GO:0005874">
    <property type="term" value="C:microtubule"/>
    <property type="evidence" value="ECO:0007669"/>
    <property type="project" value="UniProtKB-KW"/>
</dbReference>
<dbReference type="PROSITE" id="PS50067">
    <property type="entry name" value="KINESIN_MOTOR_2"/>
    <property type="match status" value="1"/>
</dbReference>
<dbReference type="Gramene" id="TKW05684">
    <property type="protein sequence ID" value="TKW05684"/>
    <property type="gene ID" value="SEVIR_7G192900v2"/>
</dbReference>